<feature type="transmembrane region" description="Helical" evidence="1">
    <location>
        <begin position="15"/>
        <end position="36"/>
    </location>
</feature>
<accession>A0A4S2DJ09</accession>
<sequence>MVSKKKRKVTRLEKIIITIGSIIILTIMIISLRGYFKDYKKSLVRDAARDLVLAVEKVEINHDIDFAEDETIVDIKLQADKDKTLKEYIEDASLLDKIEALSIEDARKIIDEKVEFQISNEGKFVKIIE</sequence>
<evidence type="ECO:0000256" key="1">
    <source>
        <dbReference type="SAM" id="Phobius"/>
    </source>
</evidence>
<name>A0A4S2DJ09_9CLOT</name>
<dbReference type="EMBL" id="SRYR01000004">
    <property type="protein sequence ID" value="TGY42159.1"/>
    <property type="molecule type" value="Genomic_DNA"/>
</dbReference>
<dbReference type="AlphaFoldDB" id="A0A4S2DJ09"/>
<keyword evidence="3" id="KW-1185">Reference proteome</keyword>
<keyword evidence="1" id="KW-1133">Transmembrane helix</keyword>
<gene>
    <name evidence="2" type="ORF">E5347_10515</name>
</gene>
<keyword evidence="1" id="KW-0472">Membrane</keyword>
<evidence type="ECO:0000313" key="2">
    <source>
        <dbReference type="EMBL" id="TGY42159.1"/>
    </source>
</evidence>
<evidence type="ECO:0000313" key="3">
    <source>
        <dbReference type="Proteomes" id="UP000306888"/>
    </source>
</evidence>
<dbReference type="Proteomes" id="UP000306888">
    <property type="component" value="Unassembled WGS sequence"/>
</dbReference>
<dbReference type="OrthoDB" id="9976896at2"/>
<proteinExistence type="predicted"/>
<reference evidence="2 3" key="1">
    <citation type="submission" date="2019-04" db="EMBL/GenBank/DDBJ databases">
        <title>Microbes associate with the intestines of laboratory mice.</title>
        <authorList>
            <person name="Navarre W."/>
            <person name="Wong E."/>
            <person name="Huang K."/>
            <person name="Tropini C."/>
            <person name="Ng K."/>
            <person name="Yu B."/>
        </authorList>
    </citation>
    <scope>NUCLEOTIDE SEQUENCE [LARGE SCALE GENOMIC DNA]</scope>
    <source>
        <strain evidence="2 3">NM50_B9-20</strain>
    </source>
</reference>
<comment type="caution">
    <text evidence="2">The sequence shown here is derived from an EMBL/GenBank/DDBJ whole genome shotgun (WGS) entry which is preliminary data.</text>
</comment>
<dbReference type="RefSeq" id="WP_136007147.1">
    <property type="nucleotide sequence ID" value="NZ_SRYR01000004.1"/>
</dbReference>
<protein>
    <submittedName>
        <fullName evidence="2">Uncharacterized protein</fullName>
    </submittedName>
</protein>
<keyword evidence="1" id="KW-0812">Transmembrane</keyword>
<organism evidence="2 3">
    <name type="scientific">Clostridium sartagoforme</name>
    <dbReference type="NCBI Taxonomy" id="84031"/>
    <lineage>
        <taxon>Bacteria</taxon>
        <taxon>Bacillati</taxon>
        <taxon>Bacillota</taxon>
        <taxon>Clostridia</taxon>
        <taxon>Eubacteriales</taxon>
        <taxon>Clostridiaceae</taxon>
        <taxon>Clostridium</taxon>
    </lineage>
</organism>